<dbReference type="EMBL" id="AKWR02000053">
    <property type="protein sequence ID" value="EMJ38075.1"/>
    <property type="molecule type" value="Genomic_DNA"/>
</dbReference>
<accession>A0A0F6IJ50</accession>
<organism evidence="1 2">
    <name type="scientific">Leptospira interrogans str. FPW1039</name>
    <dbReference type="NCBI Taxonomy" id="1193040"/>
    <lineage>
        <taxon>Bacteria</taxon>
        <taxon>Pseudomonadati</taxon>
        <taxon>Spirochaetota</taxon>
        <taxon>Spirochaetia</taxon>
        <taxon>Leptospirales</taxon>
        <taxon>Leptospiraceae</taxon>
        <taxon>Leptospira</taxon>
    </lineage>
</organism>
<sequence>MLFISDPDLSPYRINHLELKKNLEIFPNAKSVSKHYSSWSGHLAFPNIYLNYYYLNLLKGLYKKRRDKESS</sequence>
<evidence type="ECO:0000313" key="1">
    <source>
        <dbReference type="EMBL" id="EMJ38075.1"/>
    </source>
</evidence>
<evidence type="ECO:0000313" key="2">
    <source>
        <dbReference type="Proteomes" id="UP000012164"/>
    </source>
</evidence>
<reference evidence="1 2" key="1">
    <citation type="submission" date="2013-01" db="EMBL/GenBank/DDBJ databases">
        <authorList>
            <person name="Harkins D.M."/>
            <person name="Durkin A.S."/>
            <person name="Brinkac L.M."/>
            <person name="Haft D.H."/>
            <person name="Selengut J.D."/>
            <person name="Sanka R."/>
            <person name="DePew J."/>
            <person name="Purushe J."/>
            <person name="Peacock S.J."/>
            <person name="Thaipadungpanit J."/>
            <person name="Wuthiekanun V.W."/>
            <person name="Day N.P."/>
            <person name="Vinetz J.M."/>
            <person name="Sutton G.G."/>
            <person name="Nierman W.C."/>
            <person name="Fouts D.E."/>
        </authorList>
    </citation>
    <scope>NUCLEOTIDE SEQUENCE [LARGE SCALE GENOMIC DNA]</scope>
    <source>
        <strain evidence="1 2">FPW1039</strain>
    </source>
</reference>
<gene>
    <name evidence="1" type="ORF">LEP1GSC079_0589</name>
</gene>
<proteinExistence type="predicted"/>
<name>A0A0F6IJ50_LEPIR</name>
<comment type="caution">
    <text evidence="1">The sequence shown here is derived from an EMBL/GenBank/DDBJ whole genome shotgun (WGS) entry which is preliminary data.</text>
</comment>
<dbReference type="Proteomes" id="UP000012164">
    <property type="component" value="Unassembled WGS sequence"/>
</dbReference>
<protein>
    <submittedName>
        <fullName evidence="1">Uncharacterized protein</fullName>
    </submittedName>
</protein>
<dbReference type="AlphaFoldDB" id="A0A0F6IJ50"/>